<dbReference type="EMBL" id="JADOFP010000001">
    <property type="protein sequence ID" value="MBF7114180.1"/>
    <property type="molecule type" value="Genomic_DNA"/>
</dbReference>
<evidence type="ECO:0000313" key="1">
    <source>
        <dbReference type="EMBL" id="MBF7114180.1"/>
    </source>
</evidence>
<accession>A0AB73HDP2</accession>
<comment type="caution">
    <text evidence="1">The sequence shown here is derived from an EMBL/GenBank/DDBJ whole genome shotgun (WGS) entry which is preliminary data.</text>
</comment>
<evidence type="ECO:0000313" key="2">
    <source>
        <dbReference type="Proteomes" id="UP001194632"/>
    </source>
</evidence>
<gene>
    <name evidence="1" type="ORF">ITQ90_01315</name>
</gene>
<reference evidence="1" key="1">
    <citation type="submission" date="2020-11" db="EMBL/GenBank/DDBJ databases">
        <title>Antibiotic susceptibility profiles of Pediococcus pentosaceus from various origins and their implications for the safety assessment of strains with food-technology applications.</title>
        <authorList>
            <person name="Shani N."/>
            <person name="Oberhaensli S."/>
            <person name="Arias E."/>
        </authorList>
    </citation>
    <scope>NUCLEOTIDE SEQUENCE</scope>
    <source>
        <strain evidence="1">FAM 24207</strain>
    </source>
</reference>
<dbReference type="AlphaFoldDB" id="A0AB73HDP2"/>
<sequence length="115" mass="13426">MKNNSDFIMRQVEQFADGLKWALNKGKASDTEIVFDQQQTQINNNLLDEINLFLTKDKFREAVSTFYKLKFELKFSTYLNVGEKLLNSLKKAPKCSPQLVTELEQSLQRSKKEMK</sequence>
<proteinExistence type="predicted"/>
<name>A0AB73HDP2_PEDPE</name>
<organism evidence="1 2">
    <name type="scientific">Pediococcus pentosaceus</name>
    <dbReference type="NCBI Taxonomy" id="1255"/>
    <lineage>
        <taxon>Bacteria</taxon>
        <taxon>Bacillati</taxon>
        <taxon>Bacillota</taxon>
        <taxon>Bacilli</taxon>
        <taxon>Lactobacillales</taxon>
        <taxon>Lactobacillaceae</taxon>
        <taxon>Pediococcus</taxon>
    </lineage>
</organism>
<dbReference type="Proteomes" id="UP001194632">
    <property type="component" value="Unassembled WGS sequence"/>
</dbReference>
<dbReference type="RefSeq" id="WP_195749178.1">
    <property type="nucleotide sequence ID" value="NZ_CP066081.1"/>
</dbReference>
<protein>
    <submittedName>
        <fullName evidence="1">Uncharacterized protein</fullName>
    </submittedName>
</protein>